<proteinExistence type="predicted"/>
<feature type="transmembrane region" description="Helical" evidence="2">
    <location>
        <begin position="90"/>
        <end position="110"/>
    </location>
</feature>
<organism evidence="3 4">
    <name type="scientific">Bifidobacterium [indicum] DSM 20214 = LMG 11587</name>
    <dbReference type="NCBI Taxonomy" id="1341694"/>
    <lineage>
        <taxon>Bacteria</taxon>
        <taxon>Bacillati</taxon>
        <taxon>Actinomycetota</taxon>
        <taxon>Actinomycetes</taxon>
        <taxon>Bifidobacteriales</taxon>
        <taxon>Bifidobacteriaceae</taxon>
        <taxon>Bifidobacterium</taxon>
    </lineage>
</organism>
<evidence type="ECO:0000256" key="2">
    <source>
        <dbReference type="SAM" id="Phobius"/>
    </source>
</evidence>
<evidence type="ECO:0000256" key="1">
    <source>
        <dbReference type="SAM" id="MobiDB-lite"/>
    </source>
</evidence>
<name>A0A087VU24_9BIFI</name>
<evidence type="ECO:0000313" key="4">
    <source>
        <dbReference type="Proteomes" id="UP000028569"/>
    </source>
</evidence>
<reference evidence="3 4" key="1">
    <citation type="journal article" date="2014" name="Appl. Environ. Microbiol.">
        <title>Genomic encyclopedia of type strains of the genus Bifidobacterium.</title>
        <authorList>
            <person name="Milani C."/>
            <person name="Lugli G.A."/>
            <person name="Duranti S."/>
            <person name="Turroni F."/>
            <person name="Bottacini F."/>
            <person name="Mangifesta M."/>
            <person name="Sanchez B."/>
            <person name="Viappiani A."/>
            <person name="Mancabelli L."/>
            <person name="Taminiau B."/>
            <person name="Delcenserie V."/>
            <person name="Barrangou R."/>
            <person name="Margolles A."/>
            <person name="van Sinderen D."/>
            <person name="Ventura M."/>
        </authorList>
    </citation>
    <scope>NUCLEOTIDE SEQUENCE [LARGE SCALE GENOMIC DNA]</scope>
    <source>
        <strain evidence="3 4">LMG 11587</strain>
    </source>
</reference>
<dbReference type="EMBL" id="CP006018">
    <property type="protein sequence ID" value="AIC91950.1"/>
    <property type="molecule type" value="Genomic_DNA"/>
</dbReference>
<feature type="compositionally biased region" description="Basic and acidic residues" evidence="1">
    <location>
        <begin position="51"/>
        <end position="61"/>
    </location>
</feature>
<gene>
    <name evidence="3" type="ORF">BINDI_0675</name>
</gene>
<keyword evidence="4" id="KW-1185">Reference proteome</keyword>
<keyword evidence="2" id="KW-0472">Membrane</keyword>
<protein>
    <recommendedName>
        <fullName evidence="5">Tripartite tricarboxylate transporter TctB family protein</fullName>
    </recommendedName>
</protein>
<accession>A0A087VU24</accession>
<feature type="transmembrane region" description="Helical" evidence="2">
    <location>
        <begin position="116"/>
        <end position="134"/>
    </location>
</feature>
<dbReference type="KEGG" id="bii:BINDI_0675"/>
<feature type="compositionally biased region" description="Basic and acidic residues" evidence="1">
    <location>
        <begin position="23"/>
        <end position="43"/>
    </location>
</feature>
<feature type="region of interest" description="Disordered" evidence="1">
    <location>
        <begin position="1"/>
        <end position="72"/>
    </location>
</feature>
<keyword evidence="2" id="KW-0812">Transmembrane</keyword>
<evidence type="ECO:0000313" key="3">
    <source>
        <dbReference type="EMBL" id="AIC91950.1"/>
    </source>
</evidence>
<keyword evidence="2" id="KW-1133">Transmembrane helix</keyword>
<dbReference type="OrthoDB" id="3242741at2"/>
<dbReference type="Proteomes" id="UP000028569">
    <property type="component" value="Chromosome"/>
</dbReference>
<dbReference type="RefSeq" id="WP_033490127.1">
    <property type="nucleotide sequence ID" value="NZ_CP006018.1"/>
</dbReference>
<dbReference type="AlphaFoldDB" id="A0A087VU24"/>
<sequence>MTNRAERRAQAKRSRRGGQDSYRGADRGRAGVIDERTFQERSRRLAAGESGEWKPRGHSELPDENPVGNPNYRNPKLVKAPHSLRQWLRIFAWMLIIGSGIAFLVCMWFPSIPLWGTITMAGVFCFGIVLLFFVGGSYKDNPNLDSYGTAV</sequence>
<evidence type="ECO:0008006" key="5">
    <source>
        <dbReference type="Google" id="ProtNLM"/>
    </source>
</evidence>
<dbReference type="HOGENOM" id="CLU_120940_0_0_11"/>